<sequence length="73" mass="8284">MLLLGMIAQAGQHRAVAVQRVDVIDQAFAEVEHLHQVLVLHRCIEFLLQFAGDQFDHLQVPEVVVDVVEQQIE</sequence>
<protein>
    <submittedName>
        <fullName evidence="1">Uncharacterized protein</fullName>
    </submittedName>
</protein>
<dbReference type="Proteomes" id="UP000326241">
    <property type="component" value="Unassembled WGS sequence"/>
</dbReference>
<dbReference type="EMBL" id="CABVGZ010000058">
    <property type="protein sequence ID" value="VVN22620.1"/>
    <property type="molecule type" value="Genomic_DNA"/>
</dbReference>
<accession>A0A5E6W1X7</accession>
<proteinExistence type="predicted"/>
<evidence type="ECO:0000313" key="2">
    <source>
        <dbReference type="Proteomes" id="UP000326241"/>
    </source>
</evidence>
<dbReference type="AlphaFoldDB" id="A0A5E6W1X7"/>
<evidence type="ECO:0000313" key="1">
    <source>
        <dbReference type="EMBL" id="VVN22620.1"/>
    </source>
</evidence>
<gene>
    <name evidence="1" type="ORF">PS624_04418</name>
</gene>
<organism evidence="1 2">
    <name type="scientific">Pseudomonas fluorescens</name>
    <dbReference type="NCBI Taxonomy" id="294"/>
    <lineage>
        <taxon>Bacteria</taxon>
        <taxon>Pseudomonadati</taxon>
        <taxon>Pseudomonadota</taxon>
        <taxon>Gammaproteobacteria</taxon>
        <taxon>Pseudomonadales</taxon>
        <taxon>Pseudomonadaceae</taxon>
        <taxon>Pseudomonas</taxon>
    </lineage>
</organism>
<reference evidence="1 2" key="1">
    <citation type="submission" date="2019-09" db="EMBL/GenBank/DDBJ databases">
        <authorList>
            <person name="Chandra G."/>
            <person name="Truman W A."/>
        </authorList>
    </citation>
    <scope>NUCLEOTIDE SEQUENCE [LARGE SCALE GENOMIC DNA]</scope>
    <source>
        <strain evidence="1">PS624</strain>
    </source>
</reference>
<name>A0A5E6W1X7_PSEFL</name>